<evidence type="ECO:0000313" key="2">
    <source>
        <dbReference type="EMBL" id="WZX00018.1"/>
    </source>
</evidence>
<evidence type="ECO:0000256" key="1">
    <source>
        <dbReference type="SAM" id="MobiDB-lite"/>
    </source>
</evidence>
<sequence>MKLAYSGRDLRQVALMEDRVAGFRAGGVALARLVNDLDSLWNELETTAAWVDDLRSHWWTLEQVYAVAIDRDELDALPAEMQQLVDEAVAAIALLLGKVERDADGDGDADDPPRRPDTDVRTGTTTG</sequence>
<reference evidence="2 3" key="1">
    <citation type="journal article" date="2023" name="Environ Microbiome">
        <title>A coral-associated actinobacterium mitigates coral bleaching under heat stress.</title>
        <authorList>
            <person name="Li J."/>
            <person name="Zou Y."/>
            <person name="Li Q."/>
            <person name="Zhang J."/>
            <person name="Bourne D.G."/>
            <person name="Lyu Y."/>
            <person name="Liu C."/>
            <person name="Zhang S."/>
        </authorList>
    </citation>
    <scope>NUCLEOTIDE SEQUENCE [LARGE SCALE GENOMIC DNA]</scope>
    <source>
        <strain evidence="2 3">SCSIO 13291</strain>
    </source>
</reference>
<evidence type="ECO:0000313" key="3">
    <source>
        <dbReference type="Proteomes" id="UP001434337"/>
    </source>
</evidence>
<accession>A0ABZ3CDF0</accession>
<dbReference type="EMBL" id="CP115965">
    <property type="protein sequence ID" value="WZX00018.1"/>
    <property type="molecule type" value="Genomic_DNA"/>
</dbReference>
<protein>
    <recommendedName>
        <fullName evidence="4">WXG100 family type VII secretion target</fullName>
    </recommendedName>
</protein>
<dbReference type="RefSeq" id="WP_342373439.1">
    <property type="nucleotide sequence ID" value="NZ_CP115965.1"/>
</dbReference>
<gene>
    <name evidence="2" type="ORF">PCC79_07485</name>
</gene>
<proteinExistence type="predicted"/>
<evidence type="ECO:0008006" key="4">
    <source>
        <dbReference type="Google" id="ProtNLM"/>
    </source>
</evidence>
<feature type="compositionally biased region" description="Basic and acidic residues" evidence="1">
    <location>
        <begin position="111"/>
        <end position="120"/>
    </location>
</feature>
<feature type="region of interest" description="Disordered" evidence="1">
    <location>
        <begin position="102"/>
        <end position="127"/>
    </location>
</feature>
<organism evidence="2 3">
    <name type="scientific">Propioniciclava soli</name>
    <dbReference type="NCBI Taxonomy" id="2775081"/>
    <lineage>
        <taxon>Bacteria</taxon>
        <taxon>Bacillati</taxon>
        <taxon>Actinomycetota</taxon>
        <taxon>Actinomycetes</taxon>
        <taxon>Propionibacteriales</taxon>
        <taxon>Propionibacteriaceae</taxon>
        <taxon>Propioniciclava</taxon>
    </lineage>
</organism>
<name>A0ABZ3CDF0_9ACTN</name>
<keyword evidence="3" id="KW-1185">Reference proteome</keyword>
<dbReference type="Proteomes" id="UP001434337">
    <property type="component" value="Chromosome"/>
</dbReference>